<feature type="domain" description="SCP2" evidence="1">
    <location>
        <begin position="32"/>
        <end position="119"/>
    </location>
</feature>
<keyword evidence="3" id="KW-1185">Reference proteome</keyword>
<name>A0A939KE97_9BURK</name>
<protein>
    <submittedName>
        <fullName evidence="2">SCP2 sterol-binding domain-containing protein</fullName>
    </submittedName>
</protein>
<dbReference type="Pfam" id="PF02036">
    <property type="entry name" value="SCP2"/>
    <property type="match status" value="1"/>
</dbReference>
<dbReference type="AlphaFoldDB" id="A0A939KE97"/>
<dbReference type="EMBL" id="JAFNME010000008">
    <property type="protein sequence ID" value="MBO1249198.1"/>
    <property type="molecule type" value="Genomic_DNA"/>
</dbReference>
<reference evidence="2" key="1">
    <citation type="submission" date="2021-03" db="EMBL/GenBank/DDBJ databases">
        <title>Comamonas denitrificans.</title>
        <authorList>
            <person name="Finster K."/>
        </authorList>
    </citation>
    <scope>NUCLEOTIDE SEQUENCE</scope>
    <source>
        <strain evidence="2">MM2021_4</strain>
    </source>
</reference>
<dbReference type="Proteomes" id="UP000664731">
    <property type="component" value="Unassembled WGS sequence"/>
</dbReference>
<dbReference type="RefSeq" id="WP_207574746.1">
    <property type="nucleotide sequence ID" value="NZ_JAFNME010000008.1"/>
</dbReference>
<organism evidence="2 3">
    <name type="scientific">Comamonas denitrificans</name>
    <dbReference type="NCBI Taxonomy" id="117506"/>
    <lineage>
        <taxon>Bacteria</taxon>
        <taxon>Pseudomonadati</taxon>
        <taxon>Pseudomonadota</taxon>
        <taxon>Betaproteobacteria</taxon>
        <taxon>Burkholderiales</taxon>
        <taxon>Comamonadaceae</taxon>
        <taxon>Comamonas</taxon>
    </lineage>
</organism>
<feature type="non-terminal residue" evidence="2">
    <location>
        <position position="1"/>
    </location>
</feature>
<gene>
    <name evidence="2" type="ORF">J1777_05000</name>
</gene>
<evidence type="ECO:0000313" key="3">
    <source>
        <dbReference type="Proteomes" id="UP000664731"/>
    </source>
</evidence>
<dbReference type="InterPro" id="IPR003033">
    <property type="entry name" value="SCP2_sterol-bd_dom"/>
</dbReference>
<evidence type="ECO:0000259" key="1">
    <source>
        <dbReference type="Pfam" id="PF02036"/>
    </source>
</evidence>
<comment type="caution">
    <text evidence="2">The sequence shown here is derived from an EMBL/GenBank/DDBJ whole genome shotgun (WGS) entry which is preliminary data.</text>
</comment>
<dbReference type="SUPFAM" id="SSF55718">
    <property type="entry name" value="SCP-like"/>
    <property type="match status" value="1"/>
</dbReference>
<dbReference type="InterPro" id="IPR036527">
    <property type="entry name" value="SCP2_sterol-bd_dom_sf"/>
</dbReference>
<evidence type="ECO:0000313" key="2">
    <source>
        <dbReference type="EMBL" id="MBO1249198.1"/>
    </source>
</evidence>
<sequence>PVGAVLARLPAYPGSLLLVTAINLALAKQLPDDVKAILHGKRISIRVRDARLGFDFTWNGQRFAPSQPYAEADLTISANAQDFLLLAQRRQDPDTLFFNRRLVMEGDTELGLVVKNALDALELPVLDPSHWSPRAVLQRKAPHLARQLPALPSLSTLFGNRP</sequence>
<dbReference type="Gene3D" id="3.30.1050.10">
    <property type="entry name" value="SCP2 sterol-binding domain"/>
    <property type="match status" value="1"/>
</dbReference>
<proteinExistence type="inferred from homology"/>
<accession>A0A939KE97</accession>
<dbReference type="HAMAP" id="MF_02231">
    <property type="entry name" value="UbiT"/>
    <property type="match status" value="1"/>
</dbReference>
<dbReference type="GO" id="GO:0006744">
    <property type="term" value="P:ubiquinone biosynthetic process"/>
    <property type="evidence" value="ECO:0007669"/>
    <property type="project" value="InterPro"/>
</dbReference>
<dbReference type="InterPro" id="IPR016830">
    <property type="entry name" value="UbiT"/>
</dbReference>